<dbReference type="SUPFAM" id="SSF55874">
    <property type="entry name" value="ATPase domain of HSP90 chaperone/DNA topoisomerase II/histidine kinase"/>
    <property type="match status" value="1"/>
</dbReference>
<evidence type="ECO:0000256" key="1">
    <source>
        <dbReference type="ARBA" id="ARBA00000085"/>
    </source>
</evidence>
<proteinExistence type="predicted"/>
<keyword evidence="6 10" id="KW-0418">Kinase</keyword>
<evidence type="ECO:0000259" key="9">
    <source>
        <dbReference type="PROSITE" id="PS50885"/>
    </source>
</evidence>
<evidence type="ECO:0000313" key="10">
    <source>
        <dbReference type="EMBL" id="QAR34449.1"/>
    </source>
</evidence>
<dbReference type="OrthoDB" id="9789782at2"/>
<dbReference type="SMART" id="SM00388">
    <property type="entry name" value="HisKA"/>
    <property type="match status" value="1"/>
</dbReference>
<dbReference type="GO" id="GO:0000155">
    <property type="term" value="F:phosphorelay sensor kinase activity"/>
    <property type="evidence" value="ECO:0007669"/>
    <property type="project" value="InterPro"/>
</dbReference>
<dbReference type="InterPro" id="IPR052162">
    <property type="entry name" value="Sensor_kinase/Photoreceptor"/>
</dbReference>
<comment type="catalytic activity">
    <reaction evidence="1">
        <text>ATP + protein L-histidine = ADP + protein N-phospho-L-histidine.</text>
        <dbReference type="EC" id="2.7.13.3"/>
    </reaction>
</comment>
<evidence type="ECO:0000256" key="7">
    <source>
        <dbReference type="SAM" id="Phobius"/>
    </source>
</evidence>
<feature type="domain" description="HAMP" evidence="9">
    <location>
        <begin position="81"/>
        <end position="128"/>
    </location>
</feature>
<keyword evidence="5" id="KW-0808">Transferase</keyword>
<dbReference type="CDD" id="cd00082">
    <property type="entry name" value="HisKA"/>
    <property type="match status" value="1"/>
</dbReference>
<dbReference type="PRINTS" id="PR00344">
    <property type="entry name" value="BCTRLSENSOR"/>
</dbReference>
<dbReference type="CDD" id="cd18774">
    <property type="entry name" value="PDC2_HK_sensor"/>
    <property type="match status" value="1"/>
</dbReference>
<dbReference type="Pfam" id="PF00512">
    <property type="entry name" value="HisKA"/>
    <property type="match status" value="1"/>
</dbReference>
<keyword evidence="11" id="KW-1185">Reference proteome</keyword>
<evidence type="ECO:0000256" key="4">
    <source>
        <dbReference type="ARBA" id="ARBA00022553"/>
    </source>
</evidence>
<dbReference type="InterPro" id="IPR003661">
    <property type="entry name" value="HisK_dim/P_dom"/>
</dbReference>
<keyword evidence="7" id="KW-0812">Transmembrane</keyword>
<keyword evidence="7" id="KW-1133">Transmembrane helix</keyword>
<evidence type="ECO:0000313" key="11">
    <source>
        <dbReference type="Proteomes" id="UP000287502"/>
    </source>
</evidence>
<dbReference type="SUPFAM" id="SSF158472">
    <property type="entry name" value="HAMP domain-like"/>
    <property type="match status" value="1"/>
</dbReference>
<dbReference type="KEGG" id="gtl:EP073_01995"/>
<dbReference type="Proteomes" id="UP000287502">
    <property type="component" value="Chromosome"/>
</dbReference>
<dbReference type="Pfam" id="PF00672">
    <property type="entry name" value="HAMP"/>
    <property type="match status" value="1"/>
</dbReference>
<name>A0A410K200_9BACT</name>
<organism evidence="10 11">
    <name type="scientific">Geovibrio thiophilus</name>
    <dbReference type="NCBI Taxonomy" id="139438"/>
    <lineage>
        <taxon>Bacteria</taxon>
        <taxon>Pseudomonadati</taxon>
        <taxon>Deferribacterota</taxon>
        <taxon>Deferribacteres</taxon>
        <taxon>Deferribacterales</taxon>
        <taxon>Geovibrionaceae</taxon>
        <taxon>Geovibrio</taxon>
    </lineage>
</organism>
<dbReference type="InterPro" id="IPR004358">
    <property type="entry name" value="Sig_transdc_His_kin-like_C"/>
</dbReference>
<keyword evidence="4" id="KW-0597">Phosphoprotein</keyword>
<dbReference type="Gene3D" id="3.30.565.10">
    <property type="entry name" value="Histidine kinase-like ATPase, C-terminal domain"/>
    <property type="match status" value="1"/>
</dbReference>
<dbReference type="PROSITE" id="PS50885">
    <property type="entry name" value="HAMP"/>
    <property type="match status" value="1"/>
</dbReference>
<dbReference type="FunFam" id="3.30.565.10:FF:000006">
    <property type="entry name" value="Sensor histidine kinase WalK"/>
    <property type="match status" value="1"/>
</dbReference>
<evidence type="ECO:0000256" key="6">
    <source>
        <dbReference type="ARBA" id="ARBA00022777"/>
    </source>
</evidence>
<dbReference type="SUPFAM" id="SSF47384">
    <property type="entry name" value="Homodimeric domain of signal transducing histidine kinase"/>
    <property type="match status" value="1"/>
</dbReference>
<protein>
    <recommendedName>
        <fullName evidence="3">histidine kinase</fullName>
        <ecNumber evidence="3">2.7.13.3</ecNumber>
    </recommendedName>
</protein>
<dbReference type="SMART" id="SM00387">
    <property type="entry name" value="HATPase_c"/>
    <property type="match status" value="1"/>
</dbReference>
<evidence type="ECO:0000256" key="5">
    <source>
        <dbReference type="ARBA" id="ARBA00022679"/>
    </source>
</evidence>
<gene>
    <name evidence="10" type="ORF">EP073_01995</name>
</gene>
<evidence type="ECO:0000259" key="8">
    <source>
        <dbReference type="PROSITE" id="PS50109"/>
    </source>
</evidence>
<dbReference type="InterPro" id="IPR003594">
    <property type="entry name" value="HATPase_dom"/>
</dbReference>
<sequence>MQSNNDGMFRAVGLDGEKRLFGFTTMTGQGTNLRLMVGIPEKLAMEPVKKVFFYIGVWIVFSTIVLITAWVAGSLFALSKINRLANVTKELSTGDLSVRTGIRYGRGELGQLAKAFDSMAEALQERDRELAARTAELERSNEELEQFAYIASHDLQEPLRMISSYTQLLAKRYKDKLDEDATEFINYAVDGANRMQVLINDLLSYSRVGTKGEEFSHVDLNGVLDIVKANLKGVIEESGAVIKYSKLPTVLADNSQMLQLFQNLTGNAIKFRREGVKPEIEISAKKEGNMFRFMVKDNGIGIDKKYLDRIFVIFQRLHTKEEFPGTGIGLAICKKIVERHGGEISVESAEGKGSDFIFTLQGKGRE</sequence>
<dbReference type="EC" id="2.7.13.3" evidence="3"/>
<evidence type="ECO:0000256" key="2">
    <source>
        <dbReference type="ARBA" id="ARBA00004370"/>
    </source>
</evidence>
<dbReference type="AlphaFoldDB" id="A0A410K200"/>
<dbReference type="InterPro" id="IPR005467">
    <property type="entry name" value="His_kinase_dom"/>
</dbReference>
<keyword evidence="7" id="KW-0472">Membrane</keyword>
<dbReference type="Pfam" id="PF02518">
    <property type="entry name" value="HATPase_c"/>
    <property type="match status" value="1"/>
</dbReference>
<dbReference type="GO" id="GO:0016020">
    <property type="term" value="C:membrane"/>
    <property type="evidence" value="ECO:0007669"/>
    <property type="project" value="UniProtKB-SubCell"/>
</dbReference>
<dbReference type="CDD" id="cd06225">
    <property type="entry name" value="HAMP"/>
    <property type="match status" value="1"/>
</dbReference>
<dbReference type="InterPro" id="IPR036890">
    <property type="entry name" value="HATPase_C_sf"/>
</dbReference>
<dbReference type="InterPro" id="IPR003660">
    <property type="entry name" value="HAMP_dom"/>
</dbReference>
<accession>A0A410K200</accession>
<dbReference type="Gene3D" id="1.10.287.130">
    <property type="match status" value="1"/>
</dbReference>
<dbReference type="SMART" id="SM00304">
    <property type="entry name" value="HAMP"/>
    <property type="match status" value="1"/>
</dbReference>
<dbReference type="PANTHER" id="PTHR43304">
    <property type="entry name" value="PHYTOCHROME-LIKE PROTEIN CPH1"/>
    <property type="match status" value="1"/>
</dbReference>
<reference evidence="10 11" key="1">
    <citation type="submission" date="2019-01" db="EMBL/GenBank/DDBJ databases">
        <title>Geovibrio thiophilus DSM 11263, complete genome.</title>
        <authorList>
            <person name="Spring S."/>
            <person name="Bunk B."/>
            <person name="Sproer C."/>
        </authorList>
    </citation>
    <scope>NUCLEOTIDE SEQUENCE [LARGE SCALE GENOMIC DNA]</scope>
    <source>
        <strain evidence="10 11">DSM 11263</strain>
    </source>
</reference>
<feature type="domain" description="Histidine kinase" evidence="8">
    <location>
        <begin position="150"/>
        <end position="364"/>
    </location>
</feature>
<dbReference type="EMBL" id="CP035108">
    <property type="protein sequence ID" value="QAR34449.1"/>
    <property type="molecule type" value="Genomic_DNA"/>
</dbReference>
<evidence type="ECO:0000256" key="3">
    <source>
        <dbReference type="ARBA" id="ARBA00012438"/>
    </source>
</evidence>
<dbReference type="PROSITE" id="PS50109">
    <property type="entry name" value="HIS_KIN"/>
    <property type="match status" value="1"/>
</dbReference>
<dbReference type="PANTHER" id="PTHR43304:SF1">
    <property type="entry name" value="PAC DOMAIN-CONTAINING PROTEIN"/>
    <property type="match status" value="1"/>
</dbReference>
<comment type="subcellular location">
    <subcellularLocation>
        <location evidence="2">Membrane</location>
    </subcellularLocation>
</comment>
<dbReference type="InterPro" id="IPR036097">
    <property type="entry name" value="HisK_dim/P_sf"/>
</dbReference>
<feature type="transmembrane region" description="Helical" evidence="7">
    <location>
        <begin position="51"/>
        <end position="78"/>
    </location>
</feature>
<dbReference type="Gene3D" id="6.10.340.10">
    <property type="match status" value="1"/>
</dbReference>